<feature type="chain" id="PRO_5009602813" evidence="2">
    <location>
        <begin position="18"/>
        <end position="138"/>
    </location>
</feature>
<feature type="non-terminal residue" evidence="3">
    <location>
        <position position="1"/>
    </location>
</feature>
<keyword evidence="2" id="KW-0732">Signal</keyword>
<keyword evidence="4" id="KW-1185">Reference proteome</keyword>
<feature type="compositionally biased region" description="Polar residues" evidence="1">
    <location>
        <begin position="115"/>
        <end position="138"/>
    </location>
</feature>
<gene>
    <name evidence="3" type="ORF">CORC01_04626</name>
</gene>
<reference evidence="3 4" key="1">
    <citation type="submission" date="2016-09" db="EMBL/GenBank/DDBJ databases">
        <authorList>
            <person name="Capua I."/>
            <person name="De Benedictis P."/>
            <person name="Joannis T."/>
            <person name="Lombin L.H."/>
            <person name="Cattoli G."/>
        </authorList>
    </citation>
    <scope>NUCLEOTIDE SEQUENCE [LARGE SCALE GENOMIC DNA]</scope>
    <source>
        <strain evidence="3 4">IMI 309357</strain>
    </source>
</reference>
<accession>A0A1G4BES5</accession>
<organism evidence="3 4">
    <name type="scientific">Colletotrichum orchidophilum</name>
    <dbReference type="NCBI Taxonomy" id="1209926"/>
    <lineage>
        <taxon>Eukaryota</taxon>
        <taxon>Fungi</taxon>
        <taxon>Dikarya</taxon>
        <taxon>Ascomycota</taxon>
        <taxon>Pezizomycotina</taxon>
        <taxon>Sordariomycetes</taxon>
        <taxon>Hypocreomycetidae</taxon>
        <taxon>Glomerellales</taxon>
        <taxon>Glomerellaceae</taxon>
        <taxon>Colletotrichum</taxon>
    </lineage>
</organism>
<evidence type="ECO:0000313" key="4">
    <source>
        <dbReference type="Proteomes" id="UP000176998"/>
    </source>
</evidence>
<comment type="caution">
    <text evidence="3">The sequence shown here is derived from an EMBL/GenBank/DDBJ whole genome shotgun (WGS) entry which is preliminary data.</text>
</comment>
<protein>
    <submittedName>
        <fullName evidence="3">Uncharacterized protein</fullName>
    </submittedName>
</protein>
<feature type="signal peptide" evidence="2">
    <location>
        <begin position="1"/>
        <end position="17"/>
    </location>
</feature>
<dbReference type="RefSeq" id="XP_022477124.1">
    <property type="nucleotide sequence ID" value="XM_022616273.1"/>
</dbReference>
<feature type="region of interest" description="Disordered" evidence="1">
    <location>
        <begin position="61"/>
        <end position="86"/>
    </location>
</feature>
<feature type="region of interest" description="Disordered" evidence="1">
    <location>
        <begin position="98"/>
        <end position="138"/>
    </location>
</feature>
<dbReference type="GeneID" id="34557783"/>
<dbReference type="EMBL" id="MJBS01000031">
    <property type="protein sequence ID" value="OHE99979.1"/>
    <property type="molecule type" value="Genomic_DNA"/>
</dbReference>
<sequence length="138" mass="15268">APLCCLLAQSFAGSLSAVPIRRLELCCGWLCYGASVQCPEIVDRMLLPECCAGAGVNPSRIEGAHEPWPERAVSESGERGRRGSCPGRKYMALAMLESSQRQKRVKSKEKDLLNSRRSPGTQETPWRQRSTYLEPTSK</sequence>
<evidence type="ECO:0000313" key="3">
    <source>
        <dbReference type="EMBL" id="OHE99979.1"/>
    </source>
</evidence>
<dbReference type="Proteomes" id="UP000176998">
    <property type="component" value="Unassembled WGS sequence"/>
</dbReference>
<evidence type="ECO:0000256" key="1">
    <source>
        <dbReference type="SAM" id="MobiDB-lite"/>
    </source>
</evidence>
<feature type="compositionally biased region" description="Basic and acidic residues" evidence="1">
    <location>
        <begin position="62"/>
        <end position="81"/>
    </location>
</feature>
<evidence type="ECO:0000256" key="2">
    <source>
        <dbReference type="SAM" id="SignalP"/>
    </source>
</evidence>
<proteinExistence type="predicted"/>
<name>A0A1G4BES5_9PEZI</name>
<dbReference type="AlphaFoldDB" id="A0A1G4BES5"/>